<accession>A0A2S6GP59</accession>
<protein>
    <submittedName>
        <fullName evidence="1">Uncharacterized protein</fullName>
    </submittedName>
</protein>
<evidence type="ECO:0000313" key="1">
    <source>
        <dbReference type="EMBL" id="PPK67032.1"/>
    </source>
</evidence>
<comment type="caution">
    <text evidence="1">The sequence shown here is derived from an EMBL/GenBank/DDBJ whole genome shotgun (WGS) entry which is preliminary data.</text>
</comment>
<dbReference type="Proteomes" id="UP000239203">
    <property type="component" value="Unassembled WGS sequence"/>
</dbReference>
<reference evidence="1 2" key="1">
    <citation type="submission" date="2018-02" db="EMBL/GenBank/DDBJ databases">
        <title>Genomic Encyclopedia of Archaeal and Bacterial Type Strains, Phase II (KMG-II): from individual species to whole genera.</title>
        <authorList>
            <person name="Goeker M."/>
        </authorList>
    </citation>
    <scope>NUCLEOTIDE SEQUENCE [LARGE SCALE GENOMIC DNA]</scope>
    <source>
        <strain evidence="1 2">YU 961-1</strain>
    </source>
</reference>
<sequence>MSWARFRAHDTIACLTKRGSRQPPDPIGKFSAVAMATVPAP</sequence>
<dbReference type="AlphaFoldDB" id="A0A2S6GP59"/>
<keyword evidence="2" id="KW-1185">Reference proteome</keyword>
<name>A0A2S6GP59_9PSEU</name>
<gene>
    <name evidence="1" type="ORF">CLV40_10829</name>
</gene>
<evidence type="ECO:0000313" key="2">
    <source>
        <dbReference type="Proteomes" id="UP000239203"/>
    </source>
</evidence>
<proteinExistence type="predicted"/>
<organism evidence="1 2">
    <name type="scientific">Actinokineospora auranticolor</name>
    <dbReference type="NCBI Taxonomy" id="155976"/>
    <lineage>
        <taxon>Bacteria</taxon>
        <taxon>Bacillati</taxon>
        <taxon>Actinomycetota</taxon>
        <taxon>Actinomycetes</taxon>
        <taxon>Pseudonocardiales</taxon>
        <taxon>Pseudonocardiaceae</taxon>
        <taxon>Actinokineospora</taxon>
    </lineage>
</organism>
<dbReference type="EMBL" id="PTIX01000008">
    <property type="protein sequence ID" value="PPK67032.1"/>
    <property type="molecule type" value="Genomic_DNA"/>
</dbReference>